<evidence type="ECO:0000313" key="5">
    <source>
        <dbReference type="Proteomes" id="UP000504638"/>
    </source>
</evidence>
<evidence type="ECO:0000256" key="3">
    <source>
        <dbReference type="PROSITE-ProRule" id="PRU00221"/>
    </source>
</evidence>
<dbReference type="GeneID" id="54423456"/>
<keyword evidence="5" id="KW-1185">Reference proteome</keyword>
<reference evidence="6" key="3">
    <citation type="submission" date="2025-04" db="UniProtKB">
        <authorList>
            <consortium name="RefSeq"/>
        </authorList>
    </citation>
    <scope>IDENTIFICATION</scope>
    <source>
        <strain evidence="6">CBS 781.70</strain>
    </source>
</reference>
<gene>
    <name evidence="4 6" type="ORF">P152DRAFT_515119</name>
</gene>
<feature type="repeat" description="WD" evidence="3">
    <location>
        <begin position="136"/>
        <end position="177"/>
    </location>
</feature>
<dbReference type="RefSeq" id="XP_033533217.1">
    <property type="nucleotide sequence ID" value="XM_033682886.1"/>
</dbReference>
<dbReference type="Proteomes" id="UP000504638">
    <property type="component" value="Unplaced"/>
</dbReference>
<dbReference type="Pfam" id="PF00400">
    <property type="entry name" value="WD40"/>
    <property type="match status" value="2"/>
</dbReference>
<dbReference type="SUPFAM" id="SSF50978">
    <property type="entry name" value="WD40 repeat-like"/>
    <property type="match status" value="1"/>
</dbReference>
<dbReference type="InterPro" id="IPR019775">
    <property type="entry name" value="WD40_repeat_CS"/>
</dbReference>
<dbReference type="SMART" id="SM00320">
    <property type="entry name" value="WD40"/>
    <property type="match status" value="2"/>
</dbReference>
<dbReference type="EMBL" id="ML975161">
    <property type="protein sequence ID" value="KAF1811586.1"/>
    <property type="molecule type" value="Genomic_DNA"/>
</dbReference>
<protein>
    <submittedName>
        <fullName evidence="4 6">WD40 repeat-like protein</fullName>
    </submittedName>
</protein>
<evidence type="ECO:0000313" key="4">
    <source>
        <dbReference type="EMBL" id="KAF1811586.1"/>
    </source>
</evidence>
<dbReference type="PROSITE" id="PS50294">
    <property type="entry name" value="WD_REPEATS_REGION"/>
    <property type="match status" value="2"/>
</dbReference>
<reference evidence="6" key="2">
    <citation type="submission" date="2020-04" db="EMBL/GenBank/DDBJ databases">
        <authorList>
            <consortium name="NCBI Genome Project"/>
        </authorList>
    </citation>
    <scope>NUCLEOTIDE SEQUENCE</scope>
    <source>
        <strain evidence="6">CBS 781.70</strain>
    </source>
</reference>
<accession>A0A6G1G0Y2</accession>
<dbReference type="InterPro" id="IPR020472">
    <property type="entry name" value="WD40_PAC1"/>
</dbReference>
<dbReference type="PANTHER" id="PTHR19848">
    <property type="entry name" value="WD40 REPEAT PROTEIN"/>
    <property type="match status" value="1"/>
</dbReference>
<dbReference type="OrthoDB" id="538223at2759"/>
<evidence type="ECO:0000256" key="2">
    <source>
        <dbReference type="ARBA" id="ARBA00022737"/>
    </source>
</evidence>
<dbReference type="AlphaFoldDB" id="A0A6G1G0Y2"/>
<dbReference type="PROSITE" id="PS00678">
    <property type="entry name" value="WD_REPEATS_1"/>
    <property type="match status" value="2"/>
</dbReference>
<keyword evidence="1 3" id="KW-0853">WD repeat</keyword>
<dbReference type="InterPro" id="IPR015943">
    <property type="entry name" value="WD40/YVTN_repeat-like_dom_sf"/>
</dbReference>
<dbReference type="Gene3D" id="2.130.10.10">
    <property type="entry name" value="YVTN repeat-like/Quinoprotein amine dehydrogenase"/>
    <property type="match status" value="1"/>
</dbReference>
<dbReference type="PRINTS" id="PR00320">
    <property type="entry name" value="GPROTEINBRPT"/>
</dbReference>
<proteinExistence type="predicted"/>
<keyword evidence="2" id="KW-0677">Repeat</keyword>
<feature type="repeat" description="WD" evidence="3">
    <location>
        <begin position="94"/>
        <end position="135"/>
    </location>
</feature>
<name>A0A6G1G0Y2_9PEZI</name>
<evidence type="ECO:0000256" key="1">
    <source>
        <dbReference type="ARBA" id="ARBA00022574"/>
    </source>
</evidence>
<dbReference type="PROSITE" id="PS50082">
    <property type="entry name" value="WD_REPEATS_2"/>
    <property type="match status" value="2"/>
</dbReference>
<sequence length="273" mass="29712">MGQASEGVYAIGSLESFASLSDCPNLSDIIYEAKWFVVYNQYTIGLAPPRTYCRALVFAPTMSIIRKQFVNCIPRWIRRLPQVEEKWDAVLQTLEGHSDGVTAMAFSPGGNTLASGSHDKTVRLWDVASGMVRQTLEGHLDLVAAVAFSPDGKTLASGSRDKTVKLWDAASGAVLKSLGVGDIVETLSFSDDNTSLRTNRGPIPISLSLSDDGPVFQPQVPPLIFVNDEWVCHDTERILWLPPEYRLAKVAVYGSVVALGCGTGRVTIMIFAF</sequence>
<dbReference type="InterPro" id="IPR001680">
    <property type="entry name" value="WD40_rpt"/>
</dbReference>
<dbReference type="PANTHER" id="PTHR19848:SF8">
    <property type="entry name" value="F-BOX AND WD REPEAT DOMAIN CONTAINING 7"/>
    <property type="match status" value="1"/>
</dbReference>
<reference evidence="4 6" key="1">
    <citation type="submission" date="2020-01" db="EMBL/GenBank/DDBJ databases">
        <authorList>
            <consortium name="DOE Joint Genome Institute"/>
            <person name="Haridas S."/>
            <person name="Albert R."/>
            <person name="Binder M."/>
            <person name="Bloem J."/>
            <person name="Labutti K."/>
            <person name="Salamov A."/>
            <person name="Andreopoulos B."/>
            <person name="Baker S.E."/>
            <person name="Barry K."/>
            <person name="Bills G."/>
            <person name="Bluhm B.H."/>
            <person name="Cannon C."/>
            <person name="Castanera R."/>
            <person name="Culley D.E."/>
            <person name="Daum C."/>
            <person name="Ezra D."/>
            <person name="Gonzalez J.B."/>
            <person name="Henrissat B."/>
            <person name="Kuo A."/>
            <person name="Liang C."/>
            <person name="Lipzen A."/>
            <person name="Lutzoni F."/>
            <person name="Magnuson J."/>
            <person name="Mondo S."/>
            <person name="Nolan M."/>
            <person name="Ohm R."/>
            <person name="Pangilinan J."/>
            <person name="Park H.-J."/>
            <person name="Ramirez L."/>
            <person name="Alfaro M."/>
            <person name="Sun H."/>
            <person name="Tritt A."/>
            <person name="Yoshinaga Y."/>
            <person name="Zwiers L.-H."/>
            <person name="Turgeon B.G."/>
            <person name="Goodwin S.B."/>
            <person name="Spatafora J.W."/>
            <person name="Crous P.W."/>
            <person name="Grigoriev I.V."/>
        </authorList>
    </citation>
    <scope>NUCLEOTIDE SEQUENCE</scope>
    <source>
        <strain evidence="4 6">CBS 781.70</strain>
    </source>
</reference>
<dbReference type="InterPro" id="IPR036322">
    <property type="entry name" value="WD40_repeat_dom_sf"/>
</dbReference>
<organism evidence="4">
    <name type="scientific">Eremomyces bilateralis CBS 781.70</name>
    <dbReference type="NCBI Taxonomy" id="1392243"/>
    <lineage>
        <taxon>Eukaryota</taxon>
        <taxon>Fungi</taxon>
        <taxon>Dikarya</taxon>
        <taxon>Ascomycota</taxon>
        <taxon>Pezizomycotina</taxon>
        <taxon>Dothideomycetes</taxon>
        <taxon>Dothideomycetes incertae sedis</taxon>
        <taxon>Eremomycetales</taxon>
        <taxon>Eremomycetaceae</taxon>
        <taxon>Eremomyces</taxon>
    </lineage>
</organism>
<evidence type="ECO:0000313" key="6">
    <source>
        <dbReference type="RefSeq" id="XP_033533217.1"/>
    </source>
</evidence>